<sequence length="410" mass="48767">MSNDQQELKTIELRELQPILSRTFGNQLIVVHYTTKNLLQPGENYGSTILSVHAVIKRNDESEEEDLYLIAKMPPPTEFQRQIFDPPYTFKKEIFMYENIVPYYQELEKEMGLKENEVFDILPKYYQSRLSLTPNVDFDDNAVILMENLRTHGYYNGDRAKGCDLEHSRVAIRAMARFHALGMATKYKRPDYFEILKQRSKSLEFNTDEFEHFQEDMLKRIAGISELSVYVDRCEAAIRDSFKYGLFTVTPDEPWSTIIHADFWVNNIMFHRDENGHVDNIKFVDFQNYLFFSPLREMVFFLFSSTELSCDDHIEELIDLYHETFLAVLNRMGCDIEPFTREKFDAKLFTDARLESMHLFFMLKILTLDVQETELKHENMKDVMMTYQGNQLFVQRLRKVVLYFIKHDWM</sequence>
<evidence type="ECO:0000259" key="1">
    <source>
        <dbReference type="SMART" id="SM00587"/>
    </source>
</evidence>
<organism evidence="2 3">
    <name type="scientific">Trachymyrmex cornetzi</name>
    <dbReference type="NCBI Taxonomy" id="471704"/>
    <lineage>
        <taxon>Eukaryota</taxon>
        <taxon>Metazoa</taxon>
        <taxon>Ecdysozoa</taxon>
        <taxon>Arthropoda</taxon>
        <taxon>Hexapoda</taxon>
        <taxon>Insecta</taxon>
        <taxon>Pterygota</taxon>
        <taxon>Neoptera</taxon>
        <taxon>Endopterygota</taxon>
        <taxon>Hymenoptera</taxon>
        <taxon>Apocrita</taxon>
        <taxon>Aculeata</taxon>
        <taxon>Formicoidea</taxon>
        <taxon>Formicidae</taxon>
        <taxon>Myrmicinae</taxon>
        <taxon>Trachymyrmex</taxon>
    </lineage>
</organism>
<dbReference type="Proteomes" id="UP000078492">
    <property type="component" value="Unassembled WGS sequence"/>
</dbReference>
<dbReference type="KEGG" id="tcz:108761119"/>
<name>A0A195E443_9HYME</name>
<proteinExistence type="predicted"/>
<dbReference type="PANTHER" id="PTHR11012:SF55">
    <property type="entry name" value="BHLH DOMAIN-CONTAINING PROTEIN"/>
    <property type="match status" value="1"/>
</dbReference>
<feature type="domain" description="CHK kinase-like" evidence="1">
    <location>
        <begin position="144"/>
        <end position="331"/>
    </location>
</feature>
<dbReference type="PANTHER" id="PTHR11012">
    <property type="entry name" value="PROTEIN KINASE-LIKE DOMAIN-CONTAINING"/>
    <property type="match status" value="1"/>
</dbReference>
<protein>
    <recommendedName>
        <fullName evidence="1">CHK kinase-like domain-containing protein</fullName>
    </recommendedName>
</protein>
<dbReference type="SUPFAM" id="SSF56112">
    <property type="entry name" value="Protein kinase-like (PK-like)"/>
    <property type="match status" value="1"/>
</dbReference>
<dbReference type="InterPro" id="IPR011009">
    <property type="entry name" value="Kinase-like_dom_sf"/>
</dbReference>
<dbReference type="InterPro" id="IPR004119">
    <property type="entry name" value="EcKL"/>
</dbReference>
<evidence type="ECO:0000313" key="2">
    <source>
        <dbReference type="EMBL" id="KYN19955.1"/>
    </source>
</evidence>
<dbReference type="InterPro" id="IPR015897">
    <property type="entry name" value="CHK_kinase-like"/>
</dbReference>
<dbReference type="SMART" id="SM00587">
    <property type="entry name" value="CHK"/>
    <property type="match status" value="1"/>
</dbReference>
<dbReference type="Pfam" id="PF02958">
    <property type="entry name" value="EcKL"/>
    <property type="match status" value="1"/>
</dbReference>
<dbReference type="Gene3D" id="3.90.1200.10">
    <property type="match status" value="1"/>
</dbReference>
<dbReference type="AlphaFoldDB" id="A0A195E443"/>
<gene>
    <name evidence="2" type="ORF">ALC57_07724</name>
</gene>
<evidence type="ECO:0000313" key="3">
    <source>
        <dbReference type="Proteomes" id="UP000078492"/>
    </source>
</evidence>
<accession>A0A195E443</accession>
<dbReference type="EMBL" id="KQ979657">
    <property type="protein sequence ID" value="KYN19955.1"/>
    <property type="molecule type" value="Genomic_DNA"/>
</dbReference>
<keyword evidence="3" id="KW-1185">Reference proteome</keyword>
<reference evidence="2 3" key="1">
    <citation type="submission" date="2015-09" db="EMBL/GenBank/DDBJ databases">
        <title>Trachymyrmex cornetzi WGS genome.</title>
        <authorList>
            <person name="Nygaard S."/>
            <person name="Hu H."/>
            <person name="Boomsma J."/>
            <person name="Zhang G."/>
        </authorList>
    </citation>
    <scope>NUCLEOTIDE SEQUENCE [LARGE SCALE GENOMIC DNA]</scope>
    <source>
        <strain evidence="2">Tcor2-1</strain>
        <tissue evidence="2">Whole body</tissue>
    </source>
</reference>
<dbReference type="STRING" id="471704.A0A195E443"/>
<dbReference type="OrthoDB" id="191037at2759"/>